<reference evidence="1 2" key="1">
    <citation type="submission" date="2017-03" db="EMBL/GenBank/DDBJ databases">
        <title>Genome Survey of Euroglyphus maynei.</title>
        <authorList>
            <person name="Arlian L.G."/>
            <person name="Morgan M.S."/>
            <person name="Rider S.D."/>
        </authorList>
    </citation>
    <scope>NUCLEOTIDE SEQUENCE [LARGE SCALE GENOMIC DNA]</scope>
    <source>
        <strain evidence="1">Arlian Lab</strain>
        <tissue evidence="1">Whole body</tissue>
    </source>
</reference>
<accession>A0A1Y3APV9</accession>
<evidence type="ECO:0000313" key="1">
    <source>
        <dbReference type="EMBL" id="OTF69215.1"/>
    </source>
</evidence>
<dbReference type="EMBL" id="MUJZ01071632">
    <property type="protein sequence ID" value="OTF69215.1"/>
    <property type="molecule type" value="Genomic_DNA"/>
</dbReference>
<sequence length="37" mass="4099">MDLPERFTINASFQFKSSWPSEVLAVGLDTNSAKPIT</sequence>
<proteinExistence type="predicted"/>
<name>A0A1Y3APV9_EURMA</name>
<gene>
    <name evidence="1" type="ORF">BLA29_014665</name>
</gene>
<comment type="caution">
    <text evidence="1">The sequence shown here is derived from an EMBL/GenBank/DDBJ whole genome shotgun (WGS) entry which is preliminary data.</text>
</comment>
<organism evidence="1 2">
    <name type="scientific">Euroglyphus maynei</name>
    <name type="common">Mayne's house dust mite</name>
    <dbReference type="NCBI Taxonomy" id="6958"/>
    <lineage>
        <taxon>Eukaryota</taxon>
        <taxon>Metazoa</taxon>
        <taxon>Ecdysozoa</taxon>
        <taxon>Arthropoda</taxon>
        <taxon>Chelicerata</taxon>
        <taxon>Arachnida</taxon>
        <taxon>Acari</taxon>
        <taxon>Acariformes</taxon>
        <taxon>Sarcoptiformes</taxon>
        <taxon>Astigmata</taxon>
        <taxon>Psoroptidia</taxon>
        <taxon>Analgoidea</taxon>
        <taxon>Pyroglyphidae</taxon>
        <taxon>Pyroglyphinae</taxon>
        <taxon>Euroglyphus</taxon>
    </lineage>
</organism>
<evidence type="ECO:0000313" key="2">
    <source>
        <dbReference type="Proteomes" id="UP000194236"/>
    </source>
</evidence>
<dbReference type="Proteomes" id="UP000194236">
    <property type="component" value="Unassembled WGS sequence"/>
</dbReference>
<protein>
    <submittedName>
        <fullName evidence="1">Uncharacterized protein</fullName>
    </submittedName>
</protein>
<feature type="non-terminal residue" evidence="1">
    <location>
        <position position="37"/>
    </location>
</feature>
<dbReference type="AlphaFoldDB" id="A0A1Y3APV9"/>
<keyword evidence="2" id="KW-1185">Reference proteome</keyword>